<dbReference type="EMBL" id="AQHR01000041">
    <property type="protein sequence ID" value="EON78245.1"/>
    <property type="molecule type" value="Genomic_DNA"/>
</dbReference>
<dbReference type="STRING" id="1232681.ADIS_1442"/>
<accession>R7ZVR9</accession>
<reference evidence="1 2" key="1">
    <citation type="submission" date="2013-02" db="EMBL/GenBank/DDBJ databases">
        <title>A novel strain isolated from Lonar lake, Maharashtra, India.</title>
        <authorList>
            <person name="Singh A."/>
        </authorList>
    </citation>
    <scope>NUCLEOTIDE SEQUENCE [LARGE SCALE GENOMIC DNA]</scope>
    <source>
        <strain evidence="1 2">AK24</strain>
    </source>
</reference>
<sequence length="44" mass="4932">MGTISACLYTRPLNLDLAQVMQGEYNQQTGFSVHPAPSYNVYDH</sequence>
<evidence type="ECO:0000313" key="2">
    <source>
        <dbReference type="Proteomes" id="UP000013909"/>
    </source>
</evidence>
<dbReference type="Proteomes" id="UP000013909">
    <property type="component" value="Unassembled WGS sequence"/>
</dbReference>
<gene>
    <name evidence="1" type="ORF">ADIS_1442</name>
</gene>
<keyword evidence="2" id="KW-1185">Reference proteome</keyword>
<organism evidence="1 2">
    <name type="scientific">Lunatimonas lonarensis</name>
    <dbReference type="NCBI Taxonomy" id="1232681"/>
    <lineage>
        <taxon>Bacteria</taxon>
        <taxon>Pseudomonadati</taxon>
        <taxon>Bacteroidota</taxon>
        <taxon>Cytophagia</taxon>
        <taxon>Cytophagales</taxon>
        <taxon>Cyclobacteriaceae</taxon>
    </lineage>
</organism>
<dbReference type="AlphaFoldDB" id="R7ZVR9"/>
<proteinExistence type="predicted"/>
<comment type="caution">
    <text evidence="1">The sequence shown here is derived from an EMBL/GenBank/DDBJ whole genome shotgun (WGS) entry which is preliminary data.</text>
</comment>
<protein>
    <submittedName>
        <fullName evidence="1">Uncharacterized protein</fullName>
    </submittedName>
</protein>
<evidence type="ECO:0000313" key="1">
    <source>
        <dbReference type="EMBL" id="EON78245.1"/>
    </source>
</evidence>
<name>R7ZVR9_9BACT</name>